<keyword evidence="5" id="KW-0547">Nucleotide-binding</keyword>
<evidence type="ECO:0000256" key="1">
    <source>
        <dbReference type="ARBA" id="ARBA00004417"/>
    </source>
</evidence>
<evidence type="ECO:0000256" key="3">
    <source>
        <dbReference type="ARBA" id="ARBA00022448"/>
    </source>
</evidence>
<gene>
    <name evidence="9" type="ORF">GPEL0_01r1279</name>
</gene>
<dbReference type="PROSITE" id="PS00211">
    <property type="entry name" value="ABC_TRANSPORTER_1"/>
    <property type="match status" value="1"/>
</dbReference>
<evidence type="ECO:0000259" key="8">
    <source>
        <dbReference type="PROSITE" id="PS50893"/>
    </source>
</evidence>
<evidence type="ECO:0000256" key="7">
    <source>
        <dbReference type="ARBA" id="ARBA00023136"/>
    </source>
</evidence>
<protein>
    <submittedName>
        <fullName evidence="9">Peptide ABC transporter substrate-binding protein</fullName>
    </submittedName>
</protein>
<keyword evidence="4" id="KW-1003">Cell membrane</keyword>
<feature type="domain" description="ABC transporter" evidence="8">
    <location>
        <begin position="7"/>
        <end position="257"/>
    </location>
</feature>
<dbReference type="InterPro" id="IPR003439">
    <property type="entry name" value="ABC_transporter-like_ATP-bd"/>
</dbReference>
<evidence type="ECO:0000313" key="10">
    <source>
        <dbReference type="Proteomes" id="UP000194153"/>
    </source>
</evidence>
<evidence type="ECO:0000256" key="5">
    <source>
        <dbReference type="ARBA" id="ARBA00022741"/>
    </source>
</evidence>
<keyword evidence="10" id="KW-1185">Reference proteome</keyword>
<sequence>MPLSPLLEIAGLCTEFPQKSGVLRAVRGVDLSMEPGETLALVGESGCGKSITAASVLRLVPPPGRITAGSVRFKGIELLGLSEERMREIRGNRIAMVFQDPMTSLNPVFTIGYQVAEGLRVHRGLDKKQAEQEAAAILSEVGIPAPRERMKDYPHQLSGGMRQRVMIAMALALRPELVIADEPTTALDVTIQAQILELLDRLMAEHSMGLILITHNLGIVAERADRTAIMYAGEIVETAPTAELFGNPLHPYTRGLLASLPESGKPGEKLATFAGSVPDLKGEFTGCPFRERCPIGEERCAKHMIEMKEAGPGHLVRCLKAP</sequence>
<keyword evidence="3" id="KW-0813">Transport</keyword>
<comment type="subcellular location">
    <subcellularLocation>
        <location evidence="1">Cell inner membrane</location>
        <topology evidence="1">Peripheral membrane protein</topology>
    </subcellularLocation>
</comment>
<comment type="similarity">
    <text evidence="2">Belongs to the ABC transporter superfamily.</text>
</comment>
<dbReference type="SUPFAM" id="SSF52540">
    <property type="entry name" value="P-loop containing nucleoside triphosphate hydrolases"/>
    <property type="match status" value="1"/>
</dbReference>
<evidence type="ECO:0000313" key="9">
    <source>
        <dbReference type="EMBL" id="GAW66076.1"/>
    </source>
</evidence>
<dbReference type="NCBIfam" id="TIGR01727">
    <property type="entry name" value="oligo_HPY"/>
    <property type="match status" value="1"/>
</dbReference>
<dbReference type="InterPro" id="IPR003593">
    <property type="entry name" value="AAA+_ATPase"/>
</dbReference>
<dbReference type="PANTHER" id="PTHR43297:SF2">
    <property type="entry name" value="DIPEPTIDE TRANSPORT ATP-BINDING PROTEIN DPPD"/>
    <property type="match status" value="1"/>
</dbReference>
<dbReference type="SMART" id="SM00382">
    <property type="entry name" value="AAA"/>
    <property type="match status" value="1"/>
</dbReference>
<keyword evidence="7" id="KW-0472">Membrane</keyword>
<dbReference type="CDD" id="cd03257">
    <property type="entry name" value="ABC_NikE_OppD_transporters"/>
    <property type="match status" value="1"/>
</dbReference>
<reference evidence="10" key="2">
    <citation type="submission" date="2017-05" db="EMBL/GenBank/DDBJ databases">
        <title>Draft genome sequence of Geobacter pelophilus, a iron(III)-reducing bacteria.</title>
        <authorList>
            <person name="Aoyagi T."/>
            <person name="Koike H."/>
            <person name="Morita T."/>
            <person name="Sato Y."/>
            <person name="Habe H."/>
            <person name="Hori T."/>
        </authorList>
    </citation>
    <scope>NUCLEOTIDE SEQUENCE [LARGE SCALE GENOMIC DNA]</scope>
    <source>
        <strain evidence="10">Drf2</strain>
    </source>
</reference>
<dbReference type="Proteomes" id="UP000194153">
    <property type="component" value="Unassembled WGS sequence"/>
</dbReference>
<dbReference type="PANTHER" id="PTHR43297">
    <property type="entry name" value="OLIGOPEPTIDE TRANSPORT ATP-BINDING PROTEIN APPD"/>
    <property type="match status" value="1"/>
</dbReference>
<evidence type="ECO:0000256" key="4">
    <source>
        <dbReference type="ARBA" id="ARBA00022475"/>
    </source>
</evidence>
<keyword evidence="6" id="KW-0067">ATP-binding</keyword>
<dbReference type="Pfam" id="PF08352">
    <property type="entry name" value="oligo_HPY"/>
    <property type="match status" value="1"/>
</dbReference>
<dbReference type="InterPro" id="IPR050388">
    <property type="entry name" value="ABC_Ni/Peptide_Import"/>
</dbReference>
<comment type="caution">
    <text evidence="9">The sequence shown here is derived from an EMBL/GenBank/DDBJ whole genome shotgun (WGS) entry which is preliminary data.</text>
</comment>
<name>A0ABQ0MIU7_9BACT</name>
<evidence type="ECO:0000256" key="6">
    <source>
        <dbReference type="ARBA" id="ARBA00022840"/>
    </source>
</evidence>
<dbReference type="InterPro" id="IPR017871">
    <property type="entry name" value="ABC_transporter-like_CS"/>
</dbReference>
<dbReference type="InterPro" id="IPR027417">
    <property type="entry name" value="P-loop_NTPase"/>
</dbReference>
<dbReference type="Gene3D" id="3.40.50.300">
    <property type="entry name" value="P-loop containing nucleotide triphosphate hydrolases"/>
    <property type="match status" value="1"/>
</dbReference>
<proteinExistence type="inferred from homology"/>
<reference evidence="9 10" key="1">
    <citation type="submission" date="2017-04" db="EMBL/GenBank/DDBJ databases">
        <authorList>
            <consortium name="Geobacter pelophilus Genome Sequencing"/>
            <person name="Aoyagi T."/>
            <person name="Koike H."/>
            <person name="Hori T."/>
        </authorList>
    </citation>
    <scope>NUCLEOTIDE SEQUENCE [LARGE SCALE GENOMIC DNA]</scope>
    <source>
        <strain evidence="9 10">Drf2</strain>
    </source>
</reference>
<evidence type="ECO:0000256" key="2">
    <source>
        <dbReference type="ARBA" id="ARBA00005417"/>
    </source>
</evidence>
<dbReference type="Pfam" id="PF00005">
    <property type="entry name" value="ABC_tran"/>
    <property type="match status" value="1"/>
</dbReference>
<dbReference type="InterPro" id="IPR013563">
    <property type="entry name" value="Oligopep_ABC_C"/>
</dbReference>
<dbReference type="PROSITE" id="PS50893">
    <property type="entry name" value="ABC_TRANSPORTER_2"/>
    <property type="match status" value="1"/>
</dbReference>
<organism evidence="9 10">
    <name type="scientific">Geoanaerobacter pelophilus</name>
    <dbReference type="NCBI Taxonomy" id="60036"/>
    <lineage>
        <taxon>Bacteria</taxon>
        <taxon>Pseudomonadati</taxon>
        <taxon>Thermodesulfobacteriota</taxon>
        <taxon>Desulfuromonadia</taxon>
        <taxon>Geobacterales</taxon>
        <taxon>Geobacteraceae</taxon>
        <taxon>Geoanaerobacter</taxon>
    </lineage>
</organism>
<accession>A0ABQ0MIU7</accession>
<dbReference type="EMBL" id="BDQG01000001">
    <property type="protein sequence ID" value="GAW66076.1"/>
    <property type="molecule type" value="Genomic_DNA"/>
</dbReference>